<reference evidence="3 4" key="1">
    <citation type="submission" date="2024-01" db="EMBL/GenBank/DDBJ databases">
        <title>The genomes of 5 underutilized Papilionoideae crops provide insights into root nodulation and disease resistanc.</title>
        <authorList>
            <person name="Jiang F."/>
        </authorList>
    </citation>
    <scope>NUCLEOTIDE SEQUENCE [LARGE SCALE GENOMIC DNA]</scope>
    <source>
        <strain evidence="3">DUOXIRENSHENG_FW03</strain>
        <tissue evidence="3">Leaves</tissue>
    </source>
</reference>
<dbReference type="CDD" id="cd17546">
    <property type="entry name" value="REC_hyHK_CKI1_RcsC-like"/>
    <property type="match status" value="1"/>
</dbReference>
<accession>A0AAN9SL38</accession>
<evidence type="ECO:0000313" key="4">
    <source>
        <dbReference type="Proteomes" id="UP001386955"/>
    </source>
</evidence>
<dbReference type="SMART" id="SM00448">
    <property type="entry name" value="REC"/>
    <property type="match status" value="1"/>
</dbReference>
<dbReference type="InterPro" id="IPR052048">
    <property type="entry name" value="ST_Response_Regulator"/>
</dbReference>
<dbReference type="PANTHER" id="PTHR43228:SF1">
    <property type="entry name" value="TWO-COMPONENT RESPONSE REGULATOR ARR22"/>
    <property type="match status" value="1"/>
</dbReference>
<feature type="domain" description="Response regulatory" evidence="2">
    <location>
        <begin position="34"/>
        <end position="150"/>
    </location>
</feature>
<evidence type="ECO:0000313" key="3">
    <source>
        <dbReference type="EMBL" id="KAK7397375.1"/>
    </source>
</evidence>
<dbReference type="PROSITE" id="PS50110">
    <property type="entry name" value="RESPONSE_REGULATORY"/>
    <property type="match status" value="1"/>
</dbReference>
<evidence type="ECO:0000259" key="2">
    <source>
        <dbReference type="PROSITE" id="PS50110"/>
    </source>
</evidence>
<gene>
    <name evidence="3" type="ORF">VNO78_18545</name>
</gene>
<protein>
    <recommendedName>
        <fullName evidence="2">Response regulatory domain-containing protein</fullName>
    </recommendedName>
</protein>
<keyword evidence="1" id="KW-0597">Phosphoprotein</keyword>
<feature type="modified residue" description="4-aspartylphosphate" evidence="1">
    <location>
        <position position="85"/>
    </location>
</feature>
<evidence type="ECO:0000256" key="1">
    <source>
        <dbReference type="PROSITE-ProRule" id="PRU00169"/>
    </source>
</evidence>
<dbReference type="GO" id="GO:0000160">
    <property type="term" value="P:phosphorelay signal transduction system"/>
    <property type="evidence" value="ECO:0007669"/>
    <property type="project" value="InterPro"/>
</dbReference>
<name>A0AAN9SL38_PSOTE</name>
<dbReference type="InterPro" id="IPR011006">
    <property type="entry name" value="CheY-like_superfamily"/>
</dbReference>
<proteinExistence type="predicted"/>
<dbReference type="Pfam" id="PF00072">
    <property type="entry name" value="Response_reg"/>
    <property type="match status" value="1"/>
</dbReference>
<comment type="caution">
    <text evidence="3">The sequence shown here is derived from an EMBL/GenBank/DDBJ whole genome shotgun (WGS) entry which is preliminary data.</text>
</comment>
<dbReference type="PANTHER" id="PTHR43228">
    <property type="entry name" value="TWO-COMPONENT RESPONSE REGULATOR"/>
    <property type="match status" value="1"/>
</dbReference>
<dbReference type="SUPFAM" id="SSF52172">
    <property type="entry name" value="CheY-like"/>
    <property type="match status" value="1"/>
</dbReference>
<keyword evidence="4" id="KW-1185">Reference proteome</keyword>
<dbReference type="AlphaFoldDB" id="A0AAN9SL38"/>
<sequence length="154" mass="17405">MESRWSEGGSSTSSIIIEKSMIKYMSDEKETKISALVVDDDAIIRKIHKTMLERLFNMEAETVKDGKEAVDLHLSGANFDIIFMDKEMPIMDGHEATKHLRAMGVKSMIVGITTRGDDKDKEEFLAAGSNHCFEKPLDRAKVQQVLQEHENFSI</sequence>
<dbReference type="Proteomes" id="UP001386955">
    <property type="component" value="Unassembled WGS sequence"/>
</dbReference>
<dbReference type="EMBL" id="JAYMYS010000004">
    <property type="protein sequence ID" value="KAK7397375.1"/>
    <property type="molecule type" value="Genomic_DNA"/>
</dbReference>
<dbReference type="InterPro" id="IPR001789">
    <property type="entry name" value="Sig_transdc_resp-reg_receiver"/>
</dbReference>
<dbReference type="Gene3D" id="3.40.50.2300">
    <property type="match status" value="1"/>
</dbReference>
<organism evidence="3 4">
    <name type="scientific">Psophocarpus tetragonolobus</name>
    <name type="common">Winged bean</name>
    <name type="synonym">Dolichos tetragonolobus</name>
    <dbReference type="NCBI Taxonomy" id="3891"/>
    <lineage>
        <taxon>Eukaryota</taxon>
        <taxon>Viridiplantae</taxon>
        <taxon>Streptophyta</taxon>
        <taxon>Embryophyta</taxon>
        <taxon>Tracheophyta</taxon>
        <taxon>Spermatophyta</taxon>
        <taxon>Magnoliopsida</taxon>
        <taxon>eudicotyledons</taxon>
        <taxon>Gunneridae</taxon>
        <taxon>Pentapetalae</taxon>
        <taxon>rosids</taxon>
        <taxon>fabids</taxon>
        <taxon>Fabales</taxon>
        <taxon>Fabaceae</taxon>
        <taxon>Papilionoideae</taxon>
        <taxon>50 kb inversion clade</taxon>
        <taxon>NPAAA clade</taxon>
        <taxon>indigoferoid/millettioid clade</taxon>
        <taxon>Phaseoleae</taxon>
        <taxon>Psophocarpus</taxon>
    </lineage>
</organism>